<accession>A0AAW1UBK2</accession>
<feature type="compositionally biased region" description="Low complexity" evidence="1">
    <location>
        <begin position="3999"/>
        <end position="4009"/>
    </location>
</feature>
<feature type="compositionally biased region" description="Polar residues" evidence="1">
    <location>
        <begin position="3724"/>
        <end position="3752"/>
    </location>
</feature>
<feature type="region of interest" description="Disordered" evidence="1">
    <location>
        <begin position="3905"/>
        <end position="3967"/>
    </location>
</feature>
<evidence type="ECO:0000256" key="1">
    <source>
        <dbReference type="SAM" id="MobiDB-lite"/>
    </source>
</evidence>
<sequence length="4181" mass="468968">MHSERRRKQLLRATHSMEYTSHISASIADIIRRVVFASSQTSRSVAEFRRTLYMLHDYNTLVFKCTYHYPISTETKRLLRRYVELESYILYKSKWTPEIEDQVQNRVFKTVMYFISGSYHATGQSIAEDRKLIFDEALKIFIHFADVSIDRFPAKILRNILNTLGIVNTSTNSDSALYVNHPSLKRLKEYLRDSDYGSDDDSVGSSEEAGIRQSSFKIHNEKKLLEKPPRVKFELNASNRVASSSSHVSLSMPINNSSFIRDRTSVVNLLSKSGNELSSVNNLGVQSISHNQQVSSQIRSRFNSGERSGFPEICTMFQSSDFPCSEEKCDFDSKPIMDKANDDFECIPTDFAHILDKRKRNTSIDEFPYTSSKHQSNMIQLAQYRDDAITKVNELEPIVNLTAIPEFSIGIPEQKTTVADESNIENITLSSAINMQSEFSSDAIFSSGLIVDASAIQAPLHLKTVSAENGDNGSVTDNFNPISLNQNNDSETIVTNVTVPSDDTYTRLSRPEMFSGCSVGAIQYTEILDENISTKITAPVHSSENESQVEEFDYSNKHTDQSHSDINNSYRNIINVAHKPVKASRIQEILSLKEKSEQYKLESSETFSLKTHNSISLIVLSQNTITEKIVSDETQKLPNGDFNKLDTPLINLIDNEGNSCATSKNSYENIASTSKVKAGNTFNPIFEDAIVDETTATTITTQLYPESHQAQKNNANVNMSVMGDSSTTATTITTQLYPESHQAQKNNANVNMSLMGDSSTITRLENTHDFTLEPQLGFDKKEISIQEDINKNKNNFSAALEHTLKTICEAESRILEVGKLDEKSSKYASLSENKRTTCDVHEIRINQNVQSVLEGTVISDKILDNESFTCNLTSAHGTCHIASDGKMAKIPKMKSQPDTENINSSPIVNKINNFHPIKLNNYTGDTELVLKEKEEYSNRNNTIINVHKQLKSNSEIEKELVDDNSRCGIIGQNETNSILDQPLVSNNTNDVSSTREIILEDKFGKVHKASIDDKTSTKIIHDLDTYKTQQYNRTFNLNCNGEPSSVVSLDNLQQNIVNDFVIDTEFISTEEQRPSEESGSKHQLPLRDEEFNFTFQRDVNGITPKISKCIIDDSGNTSIVNKEFPNVTQREIIEVINNFSAPFESNDDVNMQNKSEEQKTKSSCLPESNIYTSAENSSHSIPGLSGDILLINEGETINSISDQSLDSINTRDKRSLSSEEKSEDAFDDVNTLPISDNSCSPNILQHDSESDQTAFDLNVNTNTIITPIVTSEASNQHVNNDFDVETRLDFDKHEVDPTQGNNSENQLLVSSKKLTKNSIDIENSINFRSSGQKENYSSGSGFLEARNKIDDDLSVEIENLSAFTHETKVPLLDANKGDNISVQHADQYHQNIEHHTSVGEKNPSSITENERTFQNVDEMLTRESGVNEIEELISSSEDALKIDLDKADSDISLITKCVDIDTNITVNVDSTFESETPSLLINHNLSLKKEEKILLDYAMQDRNAIETMFCENISDGVNELRSIAKFKSISELPTPLQKSKATITHVTALNEGSVLTSNVNEIEEVIDSSSQEAVKFDLEKPDSRIITEVVEVDSNITINSDNLFETETMDNDSTSKKEDETVVDCVMQDPNAMETTFCENISDGVNELSSIAKLKSISKLPTPIQESKATIANVTAPNEKSVLTSNVNEIEEVIDSSSQEAVKFNLEKTYSRIITEVVEVNSNITINSDSLFETETMDNDSTSKKEDKTVVDCVMQDPNAMETTFCENISDGVNELRSIAKLKSLSELPTPIQESKATIAHVTAPNEESVLTSNVNEIEKVIDSSSQEAVKFDLEKPVSRIITEVVEVDSNITINSDSLFESESMDNESTSKKEDKTMVDYLIQDPRMIEATFCHNVSSRMNELRSLKELKPISEFATSQESETVITYVSCLNGKSDLITSGNKIENVVDSSSKKAVKFGLDMPDLGIKEITECVDIDINVVHSLFETELPSQSIHDHDSSTKKEDEKVVDCVMQDPNIIENTFCKNVPDGLNEPISFAKSKSVSKFPIPSQESETAKTSVSCLNKESDFITSIYEAEEVIDSSSQKDINTGSAGIKQISECVDINTNTINADSTFVTDLPSESVDHDTPSRSFAELKSMSELPTASQASETVETYVSCLDEESNVNTSGNGIEKVIDSSSQKALKFDLDMPDLGIIEITECIDIDANVDRSSLETKLPSESNDHDSSLKKEYKTIVDYVTKDPHVTETIFYDDVSDGMNEVRSIVELKSKSKFQIPPQESETAKTSVSCLNKKTDVITSINEIKEVLDSSSQKEVNMDLDKPNWSENKITECLVIETNVVTNVNSAFDNTSPSELIDPNSSSKKEDEITVDYVMQDSIIIESTVCENISDEMNGLRSVAEIESISKFPFPTQELETVITSVSCLNQESDVITSVNDIEEVVDSSSEKDLKIDLDKLDLGMKEITVDYEDPNVIETSFCEKVSDRVNDLKLIAELKSVSEFPNSTHELEIPITAVTCLNQESTLLTDTGNTFSDDISSYNSLTIEKKHQNKQTSDILPMLPKEVNIEDSMLLTCETTSEDSFEKINPGIHKSPPDLNLNVINHTDSNEITEFQPLQNTLCNNISFEVHTDLMKETDILIEGKVNQQISEIMPKGILGNSTGSEISETVSTQKLKSRHGKKISSQSITDFTAYSIQKKTNVAENNSDNIITKPNTTESNKSPELNRNVPTEKVTLPIYREVVDFLPTDDKNKMITETSSHYKKVIAESSHVDVNGAPNVSANQEPNAKTLDTYYAFQVKSLPDELKMLADVASNRKHMKVAKGKPKTKVIIRNRSQKSCERKTESCNNKKTISKPQNAKNSKKNTTDIKTDRNKIINGKMSSHITNKKEKYLSLDVGKTCIEKPQKPNNSTSQSGPVSIRRRIKTLGELKHFDFSSFEKSNPNKLTDQPRYSENELKIIQTIDTMKDLSCETEFSLDKQKLLANSIGDSETTKDVPINVLDDTLEKKNLSSEVKADKHSTVFSEEEEKNKHQTEYLKHNELLDDRKINKKIARSDNGKSLQNNPQESVKVIVEEVFPMEYSGNIAKAIRTQTNPFELSSFYTEFVPCRLGVYTSPTRTADVPSTTNNVNSTKEDNFQKKTDIFVDKNSEYKCEESPPGDLKNQRFDSYDQTFSGNNSKVTNISNFEVAFTSTPIKDITESCKNKSGCGEKRKCTFDDISLSFENNEKKLLENTPRKNKRKHSPKKILLDNELNQKAKEINTFSTDGEKLDKPCSVEKPPYVVDDTISKPKEIRKSIEHIVTSLKSCNSRDISGSSSNVKLQEELVDYNSVINEKLSQGNVGNEGISILSNDEYNKIMSHLPFNQNNQKQSNKCETTNHMLEAETKETENYKISSDETCSNLCESVEISSIEKKEISSDETCSNLREGVEAENAPCKHVYFPNLLLSNDNTVTEKQISMQNQNMDCINEIEKPINLGVYSHLSEEQQFVDKISCDMLETQYAQKTGCTENSSNCMETLVETVASISGQNSNNVHIKDEFEPKLPADDLCFLIDEANNDFERTNFVFSSASEVSRLLADTNTSQISETFEQNSVMIPEEFDIRMVNSSFLETFVNGFPFCHDYGCIGSEVTVSSNILTDPLVGGQEEPISNKEESTMDDTDGSANNLLQEAPSFNDYMFMYGHDPAQAISQLNSQKLLTEFQTDNKLPPTNSQQSSFEDEKNDLKHSQINSQKALTADNNAENNDKLFQTNSPNCSTDNEKIAETACLPVHKISKNKLTENENSKKFQKITNVSKVTSVNLRNDICLRSRKDSVISKSSDSSVSFQSNNDSNEYERNKNKRKLSDSSLLTKDSILNESSISNTKPSVRKRKPSSETYNIQSKQIQDTVDSKINTLNIQVDNIERSSRLNRLRSASHTAAKVRETQKTQYDSMYDKVKSNQNRRAASKNINYSESHNDDHSSNKARKCKRIKTSTTSHDYTLHENYSEESCSSQNLEFEPLKSHNSSESNKVNNKSESRSETRHSKLVFDSRDFSSIEYSTCQRPKRATFERSGQRSQRTSKSDNYQTSSQLLSSSHRLSRSRSDIRTDQYKEKHKDSLISQNEKKVRFNGERSCKWRQSSSDRMSLEENKKRELFPKIPFRVGKQGTFSESDYEKDHKWREKFSELYPCTTTANMFSKQTPYGT</sequence>
<organism evidence="2 3">
    <name type="scientific">Henosepilachna vigintioctopunctata</name>
    <dbReference type="NCBI Taxonomy" id="420089"/>
    <lineage>
        <taxon>Eukaryota</taxon>
        <taxon>Metazoa</taxon>
        <taxon>Ecdysozoa</taxon>
        <taxon>Arthropoda</taxon>
        <taxon>Hexapoda</taxon>
        <taxon>Insecta</taxon>
        <taxon>Pterygota</taxon>
        <taxon>Neoptera</taxon>
        <taxon>Endopterygota</taxon>
        <taxon>Coleoptera</taxon>
        <taxon>Polyphaga</taxon>
        <taxon>Cucujiformia</taxon>
        <taxon>Coccinelloidea</taxon>
        <taxon>Coccinellidae</taxon>
        <taxon>Epilachninae</taxon>
        <taxon>Epilachnini</taxon>
        <taxon>Henosepilachna</taxon>
    </lineage>
</organism>
<feature type="compositionally biased region" description="Polar residues" evidence="1">
    <location>
        <begin position="2844"/>
        <end position="2858"/>
    </location>
</feature>
<feature type="compositionally biased region" description="Polar residues" evidence="1">
    <location>
        <begin position="4051"/>
        <end position="4064"/>
    </location>
</feature>
<feature type="region of interest" description="Disordered" evidence="1">
    <location>
        <begin position="4040"/>
        <end position="4099"/>
    </location>
</feature>
<feature type="region of interest" description="Disordered" evidence="1">
    <location>
        <begin position="1143"/>
        <end position="1164"/>
    </location>
</feature>
<feature type="region of interest" description="Disordered" evidence="1">
    <location>
        <begin position="3814"/>
        <end position="3879"/>
    </location>
</feature>
<evidence type="ECO:0000313" key="3">
    <source>
        <dbReference type="Proteomes" id="UP001431783"/>
    </source>
</evidence>
<gene>
    <name evidence="2" type="ORF">WA026_020216</name>
</gene>
<proteinExistence type="predicted"/>
<feature type="compositionally biased region" description="Polar residues" evidence="1">
    <location>
        <begin position="3701"/>
        <end position="3713"/>
    </location>
</feature>
<feature type="compositionally biased region" description="Basic and acidic residues" evidence="1">
    <location>
        <begin position="554"/>
        <end position="563"/>
    </location>
</feature>
<feature type="compositionally biased region" description="Basic and acidic residues" evidence="1">
    <location>
        <begin position="4010"/>
        <end position="4020"/>
    </location>
</feature>
<dbReference type="Proteomes" id="UP001431783">
    <property type="component" value="Unassembled WGS sequence"/>
</dbReference>
<name>A0AAW1UBK2_9CUCU</name>
<feature type="compositionally biased region" description="Polar residues" evidence="1">
    <location>
        <begin position="3935"/>
        <end position="3950"/>
    </location>
</feature>
<protein>
    <submittedName>
        <fullName evidence="2">Uncharacterized protein</fullName>
    </submittedName>
</protein>
<comment type="caution">
    <text evidence="2">The sequence shown here is derived from an EMBL/GenBank/DDBJ whole genome shotgun (WGS) entry which is preliminary data.</text>
</comment>
<feature type="compositionally biased region" description="Low complexity" evidence="1">
    <location>
        <begin position="3814"/>
        <end position="3828"/>
    </location>
</feature>
<feature type="region of interest" description="Disordered" evidence="1">
    <location>
        <begin position="3701"/>
        <end position="3752"/>
    </location>
</feature>
<feature type="region of interest" description="Disordered" evidence="1">
    <location>
        <begin position="539"/>
        <end position="563"/>
    </location>
</feature>
<keyword evidence="3" id="KW-1185">Reference proteome</keyword>
<dbReference type="EMBL" id="JARQZJ010000044">
    <property type="protein sequence ID" value="KAK9878004.1"/>
    <property type="molecule type" value="Genomic_DNA"/>
</dbReference>
<evidence type="ECO:0000313" key="2">
    <source>
        <dbReference type="EMBL" id="KAK9878004.1"/>
    </source>
</evidence>
<feature type="compositionally biased region" description="Basic and acidic residues" evidence="1">
    <location>
        <begin position="4078"/>
        <end position="4099"/>
    </location>
</feature>
<feature type="compositionally biased region" description="Low complexity" evidence="1">
    <location>
        <begin position="3842"/>
        <end position="3852"/>
    </location>
</feature>
<feature type="region of interest" description="Disordered" evidence="1">
    <location>
        <begin position="3640"/>
        <end position="3659"/>
    </location>
</feature>
<feature type="region of interest" description="Disordered" evidence="1">
    <location>
        <begin position="3995"/>
        <end position="4020"/>
    </location>
</feature>
<feature type="compositionally biased region" description="Polar residues" evidence="1">
    <location>
        <begin position="3853"/>
        <end position="3862"/>
    </location>
</feature>
<feature type="region of interest" description="Disordered" evidence="1">
    <location>
        <begin position="2834"/>
        <end position="2866"/>
    </location>
</feature>
<feature type="region of interest" description="Disordered" evidence="1">
    <location>
        <begin position="2705"/>
        <end position="2725"/>
    </location>
</feature>
<reference evidence="2 3" key="1">
    <citation type="submission" date="2023-03" db="EMBL/GenBank/DDBJ databases">
        <title>Genome insight into feeding habits of ladybird beetles.</title>
        <authorList>
            <person name="Li H.-S."/>
            <person name="Huang Y.-H."/>
            <person name="Pang H."/>
        </authorList>
    </citation>
    <scope>NUCLEOTIDE SEQUENCE [LARGE SCALE GENOMIC DNA]</scope>
    <source>
        <strain evidence="2">SYSU_2023b</strain>
        <tissue evidence="2">Whole body</tissue>
    </source>
</reference>